<evidence type="ECO:0000313" key="3">
    <source>
        <dbReference type="Proteomes" id="UP000245206"/>
    </source>
</evidence>
<evidence type="ECO:0000259" key="1">
    <source>
        <dbReference type="PROSITE" id="PS50035"/>
    </source>
</evidence>
<comment type="caution">
    <text evidence="2">The sequence shown here is derived from an EMBL/GenBank/DDBJ whole genome shotgun (WGS) entry which is preliminary data.</text>
</comment>
<keyword evidence="3" id="KW-1185">Reference proteome</keyword>
<dbReference type="GO" id="GO:0006793">
    <property type="term" value="P:phosphorus metabolic process"/>
    <property type="evidence" value="ECO:0007669"/>
    <property type="project" value="UniProtKB-ARBA"/>
</dbReference>
<proteinExistence type="predicted"/>
<dbReference type="Proteomes" id="UP000245206">
    <property type="component" value="Unassembled WGS sequence"/>
</dbReference>
<gene>
    <name evidence="2" type="ORF">LPTSP2_38230</name>
</gene>
<dbReference type="SUPFAM" id="SSF56024">
    <property type="entry name" value="Phospholipase D/nuclease"/>
    <property type="match status" value="1"/>
</dbReference>
<dbReference type="AlphaFoldDB" id="A0A2P2DIX4"/>
<dbReference type="NCBIfam" id="NF040700">
    <property type="entry name" value="VPA1262_N_dom"/>
    <property type="match status" value="1"/>
</dbReference>
<dbReference type="GO" id="GO:0003824">
    <property type="term" value="F:catalytic activity"/>
    <property type="evidence" value="ECO:0007669"/>
    <property type="project" value="InterPro"/>
</dbReference>
<evidence type="ECO:0000313" key="2">
    <source>
        <dbReference type="EMBL" id="GBF44520.1"/>
    </source>
</evidence>
<dbReference type="PROSITE" id="PS50035">
    <property type="entry name" value="PLD"/>
    <property type="match status" value="1"/>
</dbReference>
<name>A0A2P2DIX4_9LEPT</name>
<protein>
    <recommendedName>
        <fullName evidence="1">PLD phosphodiesterase domain-containing protein</fullName>
    </recommendedName>
</protein>
<dbReference type="InterPro" id="IPR001736">
    <property type="entry name" value="PLipase_D/transphosphatidylase"/>
</dbReference>
<organism evidence="2 3">
    <name type="scientific">Leptospira ellinghausenii</name>
    <dbReference type="NCBI Taxonomy" id="1917822"/>
    <lineage>
        <taxon>Bacteria</taxon>
        <taxon>Pseudomonadati</taxon>
        <taxon>Spirochaetota</taxon>
        <taxon>Spirochaetia</taxon>
        <taxon>Leptospirales</taxon>
        <taxon>Leptospiraceae</taxon>
        <taxon>Leptospira</taxon>
    </lineage>
</organism>
<accession>A0A2P2DIX4</accession>
<dbReference type="EMBL" id="BFAZ01000014">
    <property type="protein sequence ID" value="GBF44520.1"/>
    <property type="molecule type" value="Genomic_DNA"/>
</dbReference>
<dbReference type="Gene3D" id="3.30.870.10">
    <property type="entry name" value="Endonuclease Chain A"/>
    <property type="match status" value="1"/>
</dbReference>
<reference evidence="3" key="1">
    <citation type="journal article" date="2019" name="Microbiol. Immunol.">
        <title>Molecular and phenotypic characterization of Leptospira johnsonii sp. nov., Leptospira ellinghausenii sp. nov. and Leptospira ryugenii sp. nov. isolated from soil and water in Japan.</title>
        <authorList>
            <person name="Masuzawa T."/>
            <person name="Saito M."/>
            <person name="Nakao R."/>
            <person name="Nikaido Y."/>
            <person name="Matsumoto M."/>
            <person name="Ogawa M."/>
            <person name="Yokoyama M."/>
            <person name="Hidaka Y."/>
            <person name="Tomita J."/>
            <person name="Sakakibara K."/>
            <person name="Suzuki K."/>
            <person name="Yasuda S."/>
            <person name="Sato H."/>
            <person name="Yamaguchi M."/>
            <person name="Yoshida S.I."/>
            <person name="Koizumi N."/>
            <person name="Kawamura Y."/>
        </authorList>
    </citation>
    <scope>NUCLEOTIDE SEQUENCE [LARGE SCALE GENOMIC DNA]</scope>
    <source>
        <strain evidence="3">E18</strain>
    </source>
</reference>
<feature type="domain" description="PLD phosphodiesterase" evidence="1">
    <location>
        <begin position="453"/>
        <end position="474"/>
    </location>
</feature>
<sequence>MIEKLKQKYSKAVRTTLLAQDKLTSKWYHFFSVIELQTEDEYPYSIPNEKWENGCVRAKQSNLEEYTFYLSIDEIASVDEALKSFNNPTDKYEIDGHKISFFNSSFVKEPSGNYPLVFGSNFFTDKGVSSILPKRKSGLLVWCQIDGERKTDAKFISTKSVTKEMSALQSLTLEWLDFDILQKREHIGNVYLSAPNPYFREIKVSLSIDPLGVNYKVLTRGITFEPLIFRIIDKHGDAIAFDKSIEIKNQAGFIELPHEPHLFELRIYNKDKDLIAIHEPSTFVRSFRLDMSMKHEDINIKVNSKKGIKEFSIEKYSKESPYVFGKPKDFIPEYFFRKADEERHHSDLAKRKEFIFYSGAKEETEIIKLKERAKSDIREIVNNANDTCYLCDPYFSSMDIVEFAFHIRNISVKINILNSKEFITKEEAKNITNIINEYNSKGIGKIDVRILRGDGILHDRFVVTDNNIWFIGSSFNEIGKRATCVAKIPESSGKLIIKEIEKWFSLEKFSQNISDFANEVKNG</sequence>